<evidence type="ECO:0000313" key="6">
    <source>
        <dbReference type="Proteomes" id="UP000317238"/>
    </source>
</evidence>
<dbReference type="InterPro" id="IPR000014">
    <property type="entry name" value="PAS"/>
</dbReference>
<dbReference type="Gene3D" id="3.30.565.10">
    <property type="entry name" value="Histidine kinase-like ATPase, C-terminal domain"/>
    <property type="match status" value="1"/>
</dbReference>
<dbReference type="InterPro" id="IPR003594">
    <property type="entry name" value="HATPase_dom"/>
</dbReference>
<dbReference type="Proteomes" id="UP000317238">
    <property type="component" value="Unassembled WGS sequence"/>
</dbReference>
<dbReference type="InterPro" id="IPR004358">
    <property type="entry name" value="Sig_transdc_His_kin-like_C"/>
</dbReference>
<dbReference type="PRINTS" id="PR00344">
    <property type="entry name" value="BCTRLSENSOR"/>
</dbReference>
<dbReference type="InterPro" id="IPR036890">
    <property type="entry name" value="HATPase_C_sf"/>
</dbReference>
<proteinExistence type="predicted"/>
<evidence type="ECO:0000313" key="5">
    <source>
        <dbReference type="EMBL" id="TWT68810.1"/>
    </source>
</evidence>
<dbReference type="PROSITE" id="PS50109">
    <property type="entry name" value="HIS_KIN"/>
    <property type="match status" value="1"/>
</dbReference>
<comment type="catalytic activity">
    <reaction evidence="1">
        <text>ATP + protein L-histidine = ADP + protein N-phospho-L-histidine.</text>
        <dbReference type="EC" id="2.7.13.3"/>
    </reaction>
</comment>
<dbReference type="Pfam" id="PF02518">
    <property type="entry name" value="HATPase_c"/>
    <property type="match status" value="1"/>
</dbReference>
<dbReference type="OrthoDB" id="260274at2"/>
<keyword evidence="6" id="KW-1185">Reference proteome</keyword>
<evidence type="ECO:0000256" key="2">
    <source>
        <dbReference type="ARBA" id="ARBA00012438"/>
    </source>
</evidence>
<comment type="caution">
    <text evidence="5">The sequence shown here is derived from an EMBL/GenBank/DDBJ whole genome shotgun (WGS) entry which is preliminary data.</text>
</comment>
<gene>
    <name evidence="5" type="primary">fixL_3</name>
    <name evidence="5" type="ORF">Pan14r_10570</name>
</gene>
<keyword evidence="3" id="KW-0597">Phosphoprotein</keyword>
<name>A0A5C5Y0T0_9PLAN</name>
<dbReference type="InterPro" id="IPR003661">
    <property type="entry name" value="HisK_dim/P_dom"/>
</dbReference>
<reference evidence="5 6" key="1">
    <citation type="submission" date="2019-02" db="EMBL/GenBank/DDBJ databases">
        <title>Deep-cultivation of Planctomycetes and their phenomic and genomic characterization uncovers novel biology.</title>
        <authorList>
            <person name="Wiegand S."/>
            <person name="Jogler M."/>
            <person name="Boedeker C."/>
            <person name="Pinto D."/>
            <person name="Vollmers J."/>
            <person name="Rivas-Marin E."/>
            <person name="Kohn T."/>
            <person name="Peeters S.H."/>
            <person name="Heuer A."/>
            <person name="Rast P."/>
            <person name="Oberbeckmann S."/>
            <person name="Bunk B."/>
            <person name="Jeske O."/>
            <person name="Meyerdierks A."/>
            <person name="Storesund J.E."/>
            <person name="Kallscheuer N."/>
            <person name="Luecker S."/>
            <person name="Lage O.M."/>
            <person name="Pohl T."/>
            <person name="Merkel B.J."/>
            <person name="Hornburger P."/>
            <person name="Mueller R.-W."/>
            <person name="Bruemmer F."/>
            <person name="Labrenz M."/>
            <person name="Spormann A.M."/>
            <person name="Op Den Camp H."/>
            <person name="Overmann J."/>
            <person name="Amann R."/>
            <person name="Jetten M.S.M."/>
            <person name="Mascher T."/>
            <person name="Medema M.H."/>
            <person name="Devos D.P."/>
            <person name="Kaster A.-K."/>
            <person name="Ovreas L."/>
            <person name="Rohde M."/>
            <person name="Galperin M.Y."/>
            <person name="Jogler C."/>
        </authorList>
    </citation>
    <scope>NUCLEOTIDE SEQUENCE [LARGE SCALE GENOMIC DNA]</scope>
    <source>
        <strain evidence="5 6">Pan14r</strain>
    </source>
</reference>
<keyword evidence="5" id="KW-0808">Transferase</keyword>
<feature type="domain" description="Histidine kinase" evidence="4">
    <location>
        <begin position="187"/>
        <end position="441"/>
    </location>
</feature>
<dbReference type="CDD" id="cd00082">
    <property type="entry name" value="HisKA"/>
    <property type="match status" value="1"/>
</dbReference>
<dbReference type="PANTHER" id="PTHR43065:SF50">
    <property type="entry name" value="HISTIDINE KINASE"/>
    <property type="match status" value="1"/>
</dbReference>
<dbReference type="GO" id="GO:0000155">
    <property type="term" value="F:phosphorelay sensor kinase activity"/>
    <property type="evidence" value="ECO:0007669"/>
    <property type="project" value="InterPro"/>
</dbReference>
<dbReference type="PANTHER" id="PTHR43065">
    <property type="entry name" value="SENSOR HISTIDINE KINASE"/>
    <property type="match status" value="1"/>
</dbReference>
<accession>A0A5C5Y0T0</accession>
<evidence type="ECO:0000259" key="4">
    <source>
        <dbReference type="PROSITE" id="PS50109"/>
    </source>
</evidence>
<evidence type="ECO:0000256" key="1">
    <source>
        <dbReference type="ARBA" id="ARBA00000085"/>
    </source>
</evidence>
<organism evidence="5 6">
    <name type="scientific">Crateriforma conspicua</name>
    <dbReference type="NCBI Taxonomy" id="2527996"/>
    <lineage>
        <taxon>Bacteria</taxon>
        <taxon>Pseudomonadati</taxon>
        <taxon>Planctomycetota</taxon>
        <taxon>Planctomycetia</taxon>
        <taxon>Planctomycetales</taxon>
        <taxon>Planctomycetaceae</taxon>
        <taxon>Crateriforma</taxon>
    </lineage>
</organism>
<dbReference type="SUPFAM" id="SSF55785">
    <property type="entry name" value="PYP-like sensor domain (PAS domain)"/>
    <property type="match status" value="1"/>
</dbReference>
<dbReference type="InterPro" id="IPR005467">
    <property type="entry name" value="His_kinase_dom"/>
</dbReference>
<dbReference type="Gene3D" id="3.30.450.20">
    <property type="entry name" value="PAS domain"/>
    <property type="match status" value="1"/>
</dbReference>
<dbReference type="InterPro" id="IPR035965">
    <property type="entry name" value="PAS-like_dom_sf"/>
</dbReference>
<dbReference type="SMART" id="SM00387">
    <property type="entry name" value="HATPase_c"/>
    <property type="match status" value="1"/>
</dbReference>
<dbReference type="SUPFAM" id="SSF55874">
    <property type="entry name" value="ATPase domain of HSP90 chaperone/DNA topoisomerase II/histidine kinase"/>
    <property type="match status" value="1"/>
</dbReference>
<protein>
    <recommendedName>
        <fullName evidence="2">histidine kinase</fullName>
        <ecNumber evidence="2">2.7.13.3</ecNumber>
    </recommendedName>
</protein>
<dbReference type="EMBL" id="SJPL01000001">
    <property type="protein sequence ID" value="TWT68810.1"/>
    <property type="molecule type" value="Genomic_DNA"/>
</dbReference>
<evidence type="ECO:0000256" key="3">
    <source>
        <dbReference type="ARBA" id="ARBA00022553"/>
    </source>
</evidence>
<sequence>MVKFRRMSDDPLLQRRFERERKARKEAERLLEQKSIEIFHANQRLDGLARQTRAIVETAAEGIVTYSHDGQIDLFNRSAARIFERDDANDIGIRQLFKTTQDLEQVLFPQQSDWSPIEGAHDAEPVEIQGVTQSGRQFCAEVAISRSGAGDDSQYTMLVRDLTRKKTLEARLAQAQKMESVGQLAAGIAHEINTPIQFVNDNMLFLEGAFGDLGKLLDLFDLLANRVENGEAADDLIETIRSEQELVDLPFLRSEFPGAIAQSLEGIQRVATIVRAMKEFSQTSTENKTATQLNRMIENSLTVIRNQADQIATIETELDPEVGDVVCLSGPVSQCLLNVINNSLEAIQEQGSSQIGCVRVSSHAQAEAVEIRVQDNGPGVPAKIRDRIFEPFFTTKEVGKGMGQGLSFVYDTIVTKHGGEIDIEPVPCGGTCVRMRLPTANGVSG</sequence>
<dbReference type="AlphaFoldDB" id="A0A5C5Y0T0"/>
<dbReference type="Gene3D" id="1.10.287.130">
    <property type="match status" value="1"/>
</dbReference>
<dbReference type="NCBIfam" id="TIGR00229">
    <property type="entry name" value="sensory_box"/>
    <property type="match status" value="1"/>
</dbReference>
<dbReference type="EC" id="2.7.13.3" evidence="2"/>